<dbReference type="InterPro" id="IPR025202">
    <property type="entry name" value="PLD-like_dom"/>
</dbReference>
<sequence length="201" mass="22570">MDMFIWKSVVVGLAERIVGITRRLKNNEKSDAINEVLIYGGDTDEWRRQVGLNNLFCILYIIDHAGRTIDISMPSLESDSLTKCLIEVKNRNNIEVRLIVHNVTDLCNLHSLADNGIRVKVIKSAVKLEHEFIIIDGAYSDAVAILGSLDFEVSRVNCCKGTTILSSDCTLISALQLEFNRVWLSHDDENINNFDDSEEGS</sequence>
<dbReference type="EMBL" id="CAVLEF010000001">
    <property type="protein sequence ID" value="CAK1540085.1"/>
    <property type="molecule type" value="Genomic_DNA"/>
</dbReference>
<evidence type="ECO:0000313" key="3">
    <source>
        <dbReference type="Proteomes" id="UP001497472"/>
    </source>
</evidence>
<proteinExistence type="predicted"/>
<dbReference type="Proteomes" id="UP001497472">
    <property type="component" value="Unassembled WGS sequence"/>
</dbReference>
<evidence type="ECO:0000259" key="1">
    <source>
        <dbReference type="Pfam" id="PF13091"/>
    </source>
</evidence>
<dbReference type="AlphaFoldDB" id="A0AAV1IUT8"/>
<dbReference type="Gene3D" id="3.30.870.10">
    <property type="entry name" value="Endonuclease Chain A"/>
    <property type="match status" value="1"/>
</dbReference>
<reference evidence="2 3" key="1">
    <citation type="submission" date="2023-11" db="EMBL/GenBank/DDBJ databases">
        <authorList>
            <person name="Okamura Y."/>
        </authorList>
    </citation>
    <scope>NUCLEOTIDE SEQUENCE [LARGE SCALE GENOMIC DNA]</scope>
</reference>
<evidence type="ECO:0000313" key="2">
    <source>
        <dbReference type="EMBL" id="CAK1540085.1"/>
    </source>
</evidence>
<dbReference type="SUPFAM" id="SSF56024">
    <property type="entry name" value="Phospholipase D/nuclease"/>
    <property type="match status" value="1"/>
</dbReference>
<comment type="caution">
    <text evidence="2">The sequence shown here is derived from an EMBL/GenBank/DDBJ whole genome shotgun (WGS) entry which is preliminary data.</text>
</comment>
<gene>
    <name evidence="2" type="ORF">LNINA_LOCUS168</name>
</gene>
<name>A0AAV1IUT8_9NEOP</name>
<dbReference type="Pfam" id="PF13091">
    <property type="entry name" value="PLDc_2"/>
    <property type="match status" value="1"/>
</dbReference>
<organism evidence="2 3">
    <name type="scientific">Leptosia nina</name>
    <dbReference type="NCBI Taxonomy" id="320188"/>
    <lineage>
        <taxon>Eukaryota</taxon>
        <taxon>Metazoa</taxon>
        <taxon>Ecdysozoa</taxon>
        <taxon>Arthropoda</taxon>
        <taxon>Hexapoda</taxon>
        <taxon>Insecta</taxon>
        <taxon>Pterygota</taxon>
        <taxon>Neoptera</taxon>
        <taxon>Endopterygota</taxon>
        <taxon>Lepidoptera</taxon>
        <taxon>Glossata</taxon>
        <taxon>Ditrysia</taxon>
        <taxon>Papilionoidea</taxon>
        <taxon>Pieridae</taxon>
        <taxon>Pierinae</taxon>
        <taxon>Leptosia</taxon>
    </lineage>
</organism>
<accession>A0AAV1IUT8</accession>
<protein>
    <recommendedName>
        <fullName evidence="1">Phospholipase D-like domain-containing protein</fullName>
    </recommendedName>
</protein>
<feature type="domain" description="Phospholipase D-like" evidence="1">
    <location>
        <begin position="61"/>
        <end position="183"/>
    </location>
</feature>
<keyword evidence="3" id="KW-1185">Reference proteome</keyword>